<dbReference type="AlphaFoldDB" id="A0A2M9CH13"/>
<dbReference type="SUPFAM" id="SSF53756">
    <property type="entry name" value="UDP-Glycosyltransferase/glycogen phosphorylase"/>
    <property type="match status" value="1"/>
</dbReference>
<name>A0A2M9CH13_9MICO</name>
<dbReference type="EMBL" id="PGFF01000001">
    <property type="protein sequence ID" value="PJJ71204.1"/>
    <property type="molecule type" value="Genomic_DNA"/>
</dbReference>
<dbReference type="RefSeq" id="WP_157802207.1">
    <property type="nucleotide sequence ID" value="NZ_PGFF01000001.1"/>
</dbReference>
<sequence length="411" mass="45390">MRVLVIADSDSYIKWGAAVLQRMPGEWSTDFVVLATPVQPSSDQLDAALAGTRLAGTPVPVLELDEIARRAAARRPDVVLLSLRGPVQRVVIRAIMAATVTRRPVFVTGLPGISIPANRLALSFRSQTDLVLLHSIREVREFAALAHEMGIEQEFALATLPFLPERRTLERSGDDIVFAAQAKVPRTKDDRMLLLGWLAETARRHPHRRVVLKLRGRVGEPQTHAEQFPFDALLDELPDAPPNLVVATGPMSEYLQRAAGLVTISSTAAIEAAALGVPVLALDDFGVGRRQINLVFEGSGLLGDHEALLAADFRLPREDWLEDNYFHPAERDDWVAAIESVVDRRAAVDLPLRRQYAGRLGGPLRHVWDRKRALGDHDHTLSGHLVMFVGRPARRAVLALHAMRRRVRSAA</sequence>
<gene>
    <name evidence="1" type="ORF">CLV46_0746</name>
</gene>
<dbReference type="OrthoDB" id="8441777at2"/>
<evidence type="ECO:0000313" key="1">
    <source>
        <dbReference type="EMBL" id="PJJ71204.1"/>
    </source>
</evidence>
<dbReference type="Proteomes" id="UP000228758">
    <property type="component" value="Unassembled WGS sequence"/>
</dbReference>
<dbReference type="InterPro" id="IPR046561">
    <property type="entry name" value="DUF6716"/>
</dbReference>
<protein>
    <submittedName>
        <fullName evidence="1">Uncharacterized protein</fullName>
    </submittedName>
</protein>
<organism evidence="1 2">
    <name type="scientific">Diaminobutyricimonas aerilata</name>
    <dbReference type="NCBI Taxonomy" id="1162967"/>
    <lineage>
        <taxon>Bacteria</taxon>
        <taxon>Bacillati</taxon>
        <taxon>Actinomycetota</taxon>
        <taxon>Actinomycetes</taxon>
        <taxon>Micrococcales</taxon>
        <taxon>Microbacteriaceae</taxon>
        <taxon>Diaminobutyricimonas</taxon>
    </lineage>
</organism>
<proteinExistence type="predicted"/>
<accession>A0A2M9CH13</accession>
<comment type="caution">
    <text evidence="1">The sequence shown here is derived from an EMBL/GenBank/DDBJ whole genome shotgun (WGS) entry which is preliminary data.</text>
</comment>
<dbReference type="Pfam" id="PF20471">
    <property type="entry name" value="DUF6716"/>
    <property type="match status" value="1"/>
</dbReference>
<evidence type="ECO:0000313" key="2">
    <source>
        <dbReference type="Proteomes" id="UP000228758"/>
    </source>
</evidence>
<reference evidence="1 2" key="1">
    <citation type="submission" date="2017-11" db="EMBL/GenBank/DDBJ databases">
        <title>Genomic Encyclopedia of Archaeal and Bacterial Type Strains, Phase II (KMG-II): From Individual Species to Whole Genera.</title>
        <authorList>
            <person name="Goeker M."/>
        </authorList>
    </citation>
    <scope>NUCLEOTIDE SEQUENCE [LARGE SCALE GENOMIC DNA]</scope>
    <source>
        <strain evidence="1 2">DSM 27393</strain>
    </source>
</reference>
<keyword evidence="2" id="KW-1185">Reference proteome</keyword>